<dbReference type="RefSeq" id="WP_004141863.1">
    <property type="nucleotide sequence ID" value="NZ_CALFOW010000157.1"/>
</dbReference>
<dbReference type="GeneID" id="84790253"/>
<dbReference type="InterPro" id="IPR023799">
    <property type="entry name" value="RbfA_dom_sf"/>
</dbReference>
<comment type="subunit">
    <text evidence="2">Monomer. Binds 30S ribosomal subunits, but not 50S ribosomal subunits or 70S ribosomes.</text>
</comment>
<evidence type="ECO:0000256" key="1">
    <source>
        <dbReference type="ARBA" id="ARBA00022517"/>
    </source>
</evidence>
<evidence type="ECO:0000256" key="2">
    <source>
        <dbReference type="HAMAP-Rule" id="MF_00003"/>
    </source>
</evidence>
<comment type="similarity">
    <text evidence="2">Belongs to the RbfA family.</text>
</comment>
<organism evidence="3 4">
    <name type="scientific">Cardiobacterium hominis</name>
    <dbReference type="NCBI Taxonomy" id="2718"/>
    <lineage>
        <taxon>Bacteria</taxon>
        <taxon>Pseudomonadati</taxon>
        <taxon>Pseudomonadota</taxon>
        <taxon>Gammaproteobacteria</taxon>
        <taxon>Cardiobacteriales</taxon>
        <taxon>Cardiobacteriaceae</taxon>
        <taxon>Cardiobacterium</taxon>
    </lineage>
</organism>
<dbReference type="InterPro" id="IPR015946">
    <property type="entry name" value="KH_dom-like_a/b"/>
</dbReference>
<dbReference type="InterPro" id="IPR000238">
    <property type="entry name" value="RbfA"/>
</dbReference>
<dbReference type="GO" id="GO:0030490">
    <property type="term" value="P:maturation of SSU-rRNA"/>
    <property type="evidence" value="ECO:0007669"/>
    <property type="project" value="UniProtKB-UniRule"/>
</dbReference>
<dbReference type="GO" id="GO:0043024">
    <property type="term" value="F:ribosomal small subunit binding"/>
    <property type="evidence" value="ECO:0007669"/>
    <property type="project" value="TreeGrafter"/>
</dbReference>
<dbReference type="Gene3D" id="3.30.300.20">
    <property type="match status" value="1"/>
</dbReference>
<keyword evidence="2" id="KW-0963">Cytoplasm</keyword>
<dbReference type="OMA" id="HQLRRMP"/>
<dbReference type="HAMAP" id="MF_00003">
    <property type="entry name" value="RbfA"/>
    <property type="match status" value="1"/>
</dbReference>
<dbReference type="PANTHER" id="PTHR33515">
    <property type="entry name" value="RIBOSOME-BINDING FACTOR A, CHLOROPLASTIC-RELATED"/>
    <property type="match status" value="1"/>
</dbReference>
<gene>
    <name evidence="2" type="primary">rbfA</name>
    <name evidence="3" type="ORF">CHUV0807_2014</name>
</gene>
<dbReference type="SUPFAM" id="SSF89919">
    <property type="entry name" value="Ribosome-binding factor A, RbfA"/>
    <property type="match status" value="1"/>
</dbReference>
<dbReference type="EMBL" id="FKLO01000067">
    <property type="protein sequence ID" value="SAM69101.1"/>
    <property type="molecule type" value="Genomic_DNA"/>
</dbReference>
<dbReference type="AlphaFoldDB" id="A0A1C3H605"/>
<evidence type="ECO:0000313" key="4">
    <source>
        <dbReference type="Proteomes" id="UP000190837"/>
    </source>
</evidence>
<comment type="subcellular location">
    <subcellularLocation>
        <location evidence="2">Cytoplasm</location>
    </subcellularLocation>
</comment>
<dbReference type="PROSITE" id="PS01319">
    <property type="entry name" value="RBFA"/>
    <property type="match status" value="1"/>
</dbReference>
<name>A0A1C3H605_9GAMM</name>
<dbReference type="InterPro" id="IPR020053">
    <property type="entry name" value="Ribosome-bd_factorA_CS"/>
</dbReference>
<accession>A0A1C3H605</accession>
<reference evidence="4" key="1">
    <citation type="submission" date="2016-04" db="EMBL/GenBank/DDBJ databases">
        <authorList>
            <person name="Tagini F."/>
        </authorList>
    </citation>
    <scope>NUCLEOTIDE SEQUENCE [LARGE SCALE GENOMIC DNA]</scope>
    <source>
        <strain evidence="4">CHUV0807</strain>
    </source>
</reference>
<protein>
    <recommendedName>
        <fullName evidence="2">Ribosome-binding factor A</fullName>
    </recommendedName>
</protein>
<dbReference type="NCBIfam" id="TIGR00082">
    <property type="entry name" value="rbfA"/>
    <property type="match status" value="1"/>
</dbReference>
<dbReference type="Proteomes" id="UP000190837">
    <property type="component" value="Unassembled WGS sequence"/>
</dbReference>
<dbReference type="Pfam" id="PF02033">
    <property type="entry name" value="RBFA"/>
    <property type="match status" value="1"/>
</dbReference>
<dbReference type="GO" id="GO:0005829">
    <property type="term" value="C:cytosol"/>
    <property type="evidence" value="ECO:0007669"/>
    <property type="project" value="TreeGrafter"/>
</dbReference>
<sequence>MPKGQDRTRRIGEQMRRDLAVAVPQILDHPHASLLSITAVRVTRDLSFAKVYVTHVINDADERQTLLRALNAHAGQLRHALAQKLSIRKMPELHFVYDDSVEYGARMDHLLHDLVKDLPPEEESEEPA</sequence>
<keyword evidence="1 2" id="KW-0690">Ribosome biogenesis</keyword>
<dbReference type="PANTHER" id="PTHR33515:SF1">
    <property type="entry name" value="RIBOSOME-BINDING FACTOR A, CHLOROPLASTIC-RELATED"/>
    <property type="match status" value="1"/>
</dbReference>
<comment type="function">
    <text evidence="2">One of several proteins that assist in the late maturation steps of the functional core of the 30S ribosomal subunit. Associates with free 30S ribosomal subunits (but not with 30S subunits that are part of 70S ribosomes or polysomes). Required for efficient processing of 16S rRNA. May interact with the 5'-terminal helix region of 16S rRNA.</text>
</comment>
<proteinExistence type="inferred from homology"/>
<evidence type="ECO:0000313" key="3">
    <source>
        <dbReference type="EMBL" id="SAM69101.1"/>
    </source>
</evidence>